<dbReference type="EMBL" id="JAGPYM010000027">
    <property type="protein sequence ID" value="KAH6880093.1"/>
    <property type="molecule type" value="Genomic_DNA"/>
</dbReference>
<feature type="transmembrane region" description="Helical" evidence="1">
    <location>
        <begin position="50"/>
        <end position="72"/>
    </location>
</feature>
<gene>
    <name evidence="2" type="ORF">B0T10DRAFT_464209</name>
</gene>
<comment type="caution">
    <text evidence="2">The sequence shown here is derived from an EMBL/GenBank/DDBJ whole genome shotgun (WGS) entry which is preliminary data.</text>
</comment>
<evidence type="ECO:0000313" key="3">
    <source>
        <dbReference type="Proteomes" id="UP000777438"/>
    </source>
</evidence>
<evidence type="ECO:0008006" key="4">
    <source>
        <dbReference type="Google" id="ProtNLM"/>
    </source>
</evidence>
<evidence type="ECO:0000256" key="1">
    <source>
        <dbReference type="SAM" id="Phobius"/>
    </source>
</evidence>
<dbReference type="Proteomes" id="UP000777438">
    <property type="component" value="Unassembled WGS sequence"/>
</dbReference>
<organism evidence="2 3">
    <name type="scientific">Thelonectria olida</name>
    <dbReference type="NCBI Taxonomy" id="1576542"/>
    <lineage>
        <taxon>Eukaryota</taxon>
        <taxon>Fungi</taxon>
        <taxon>Dikarya</taxon>
        <taxon>Ascomycota</taxon>
        <taxon>Pezizomycotina</taxon>
        <taxon>Sordariomycetes</taxon>
        <taxon>Hypocreomycetidae</taxon>
        <taxon>Hypocreales</taxon>
        <taxon>Nectriaceae</taxon>
        <taxon>Thelonectria</taxon>
    </lineage>
</organism>
<keyword evidence="1" id="KW-0812">Transmembrane</keyword>
<keyword evidence="3" id="KW-1185">Reference proteome</keyword>
<protein>
    <recommendedName>
        <fullName evidence="4">Transmembrane protein</fullName>
    </recommendedName>
</protein>
<evidence type="ECO:0000313" key="2">
    <source>
        <dbReference type="EMBL" id="KAH6880093.1"/>
    </source>
</evidence>
<accession>A0A9P9AHF6</accession>
<proteinExistence type="predicted"/>
<keyword evidence="1" id="KW-1133">Transmembrane helix</keyword>
<keyword evidence="1" id="KW-0472">Membrane</keyword>
<name>A0A9P9AHF6_9HYPO</name>
<reference evidence="2 3" key="1">
    <citation type="journal article" date="2021" name="Nat. Commun.">
        <title>Genetic determinants of endophytism in the Arabidopsis root mycobiome.</title>
        <authorList>
            <person name="Mesny F."/>
            <person name="Miyauchi S."/>
            <person name="Thiergart T."/>
            <person name="Pickel B."/>
            <person name="Atanasova L."/>
            <person name="Karlsson M."/>
            <person name="Huettel B."/>
            <person name="Barry K.W."/>
            <person name="Haridas S."/>
            <person name="Chen C."/>
            <person name="Bauer D."/>
            <person name="Andreopoulos W."/>
            <person name="Pangilinan J."/>
            <person name="LaButti K."/>
            <person name="Riley R."/>
            <person name="Lipzen A."/>
            <person name="Clum A."/>
            <person name="Drula E."/>
            <person name="Henrissat B."/>
            <person name="Kohler A."/>
            <person name="Grigoriev I.V."/>
            <person name="Martin F.M."/>
            <person name="Hacquard S."/>
        </authorList>
    </citation>
    <scope>NUCLEOTIDE SEQUENCE [LARGE SCALE GENOMIC DNA]</scope>
    <source>
        <strain evidence="2 3">MPI-CAGE-CH-0241</strain>
    </source>
</reference>
<sequence>MSSSEGEQDVVGDQVEDIQNVPNEVQPVPVEVQRVSFLPTWAPKINAAEIMALTIFGIFAGLFACFFAYVFARRDVHVPALSSSARLPSLVNTPLLFPCRTASAIGCQIDSPLQTRRTTNSTICVRLHPASHLPVTTWLFNSLRRGIGEYSDFLEDMEVWGHGIDTVGTVAIVIVSS</sequence>
<dbReference type="AlphaFoldDB" id="A0A9P9AHF6"/>